<evidence type="ECO:0000256" key="1">
    <source>
        <dbReference type="SAM" id="Coils"/>
    </source>
</evidence>
<dbReference type="Gene3D" id="2.30.42.10">
    <property type="match status" value="1"/>
</dbReference>
<sequence>MATTPPSPQQSPHSTLNGARRNGEEVQEPTVLGVLCRDLQDLNASKQYIALRALQQKWSLMERITIELSDAHEFLVTLFHLLSRRDGAAWENNEVILASDTAFEVLHLVFGQPNGRHFPIFVKALKTILNDMDLTEHHLYQRPPPPAKDVVTQALKRATDKWKAVEKTHRQELEVLEEQLQQALDVLIAQGKALAGVSAQVNTIETAEEQERKTANQEEEQEWESLLKDVHRGIKQWESVGVAAFECEEDCVLVGCIQKGSQAEQLGIEQADDLIHVAGKEVLNLETLYNIFLEEAAKGTTAGAAQANPEIEMEFARMTVDTVFGMQVNDSEQGVQVTTVEDGGVAKQAGLRVGDVVRYVGHIQLQTSEQLHVTSRRLLRAGQNVRLMIRRMGGGSACQDFERMLRLDLEQKHQALAPHGRHRSKYQVKFAVDSWGAFLTRLDTYAQQDSGPPVDEDALDFPVYRTILGQLESECAGIQHTPTWPPDKKVTSGTMVIDSRSLYFDEFLQQHYTRPSCVRLLRNLDLSGVNTRFFLGQDIGHLFLQNRFTGRAKIYRDFVQCTPMPRYTGPLGSGRKIHIKTNIPAKSDIMYRFAIEGYNYGNNSIINCDCVGYTHKQWEMLGKSEEYGWPDHWDRDTINHYSPGAELSQYYSSDHFVALRLKAPSFFCVGFSMSAWLVCHSYGADFPISATIHHQEDNL</sequence>
<gene>
    <name evidence="4" type="ORF">EGYM00163_LOCUS33532</name>
</gene>
<dbReference type="InterPro" id="IPR001478">
    <property type="entry name" value="PDZ"/>
</dbReference>
<dbReference type="SUPFAM" id="SSF50156">
    <property type="entry name" value="PDZ domain-like"/>
    <property type="match status" value="1"/>
</dbReference>
<name>A0A7S4G1M6_9EUGL</name>
<dbReference type="Pfam" id="PF13180">
    <property type="entry name" value="PDZ_2"/>
    <property type="match status" value="1"/>
</dbReference>
<protein>
    <recommendedName>
        <fullName evidence="3">PDZ domain-containing protein</fullName>
    </recommendedName>
</protein>
<keyword evidence="1" id="KW-0175">Coiled coil</keyword>
<evidence type="ECO:0000259" key="3">
    <source>
        <dbReference type="PROSITE" id="PS50106"/>
    </source>
</evidence>
<organism evidence="4">
    <name type="scientific">Eutreptiella gymnastica</name>
    <dbReference type="NCBI Taxonomy" id="73025"/>
    <lineage>
        <taxon>Eukaryota</taxon>
        <taxon>Discoba</taxon>
        <taxon>Euglenozoa</taxon>
        <taxon>Euglenida</taxon>
        <taxon>Spirocuta</taxon>
        <taxon>Euglenophyceae</taxon>
        <taxon>Eutreptiales</taxon>
        <taxon>Eutreptiaceae</taxon>
        <taxon>Eutreptiella</taxon>
    </lineage>
</organism>
<feature type="coiled-coil region" evidence="1">
    <location>
        <begin position="166"/>
        <end position="224"/>
    </location>
</feature>
<dbReference type="PROSITE" id="PS50106">
    <property type="entry name" value="PDZ"/>
    <property type="match status" value="1"/>
</dbReference>
<proteinExistence type="predicted"/>
<evidence type="ECO:0000256" key="2">
    <source>
        <dbReference type="SAM" id="MobiDB-lite"/>
    </source>
</evidence>
<dbReference type="EMBL" id="HBJA01096845">
    <property type="protein sequence ID" value="CAE0822331.1"/>
    <property type="molecule type" value="Transcribed_RNA"/>
</dbReference>
<dbReference type="AlphaFoldDB" id="A0A7S4G1M6"/>
<dbReference type="SMART" id="SM00228">
    <property type="entry name" value="PDZ"/>
    <property type="match status" value="1"/>
</dbReference>
<feature type="domain" description="PDZ" evidence="3">
    <location>
        <begin position="312"/>
        <end position="393"/>
    </location>
</feature>
<dbReference type="InterPro" id="IPR036034">
    <property type="entry name" value="PDZ_sf"/>
</dbReference>
<reference evidence="4" key="1">
    <citation type="submission" date="2021-01" db="EMBL/GenBank/DDBJ databases">
        <authorList>
            <person name="Corre E."/>
            <person name="Pelletier E."/>
            <person name="Niang G."/>
            <person name="Scheremetjew M."/>
            <person name="Finn R."/>
            <person name="Kale V."/>
            <person name="Holt S."/>
            <person name="Cochrane G."/>
            <person name="Meng A."/>
            <person name="Brown T."/>
            <person name="Cohen L."/>
        </authorList>
    </citation>
    <scope>NUCLEOTIDE SEQUENCE</scope>
    <source>
        <strain evidence="4">CCMP1594</strain>
    </source>
</reference>
<feature type="region of interest" description="Disordered" evidence="2">
    <location>
        <begin position="1"/>
        <end position="24"/>
    </location>
</feature>
<evidence type="ECO:0000313" key="4">
    <source>
        <dbReference type="EMBL" id="CAE0822331.1"/>
    </source>
</evidence>
<accession>A0A7S4G1M6</accession>